<accession>B5DCK2</accession>
<name>B5DCK2_ENGPU</name>
<evidence type="ECO:0000313" key="1">
    <source>
        <dbReference type="EMBL" id="AAP48831.2"/>
    </source>
</evidence>
<proteinExistence type="evidence at protein level"/>
<sequence>MLILDGDLLKDKLKLPVIDNLFGKELLDKFQDDIKDKYGVDTKDLKILKTSEDKRFYYVSVDAGDGEKCKFKIRKDVDVPKMVGRKCRKDDDDDDGY</sequence>
<reference evidence="1" key="3">
    <citation type="submission" date="2009-08" db="EMBL/GenBank/DDBJ databases">
        <title>Nest proteins of foam-nesting frogs.</title>
        <authorList>
            <person name="Fleming R.I."/>
            <person name="Cooper A."/>
            <person name="Kennedy M.W."/>
        </authorList>
    </citation>
    <scope>NUCLEOTIDE SEQUENCE</scope>
    <source>
        <tissue evidence="1">Oviduct gland</tissue>
    </source>
</reference>
<protein>
    <submittedName>
        <fullName evidence="1">Ranaspumin-2</fullName>
    </submittedName>
</protein>
<reference evidence="1" key="2">
    <citation type="journal article" date="2009" name="Proc. R. Soc. B">
        <title>Foam nest components of the tungara frog: a cocktail of proteins conferring physical and biological resilience.</title>
        <authorList>
            <person name="Fleming R.I."/>
            <person name="Mackenzie C.D."/>
            <person name="Cooper A."/>
            <person name="Kennedy M.W."/>
        </authorList>
    </citation>
    <scope>NUCLEOTIDE SEQUENCE</scope>
    <source>
        <tissue evidence="1">Oviduct gland</tissue>
    </source>
</reference>
<gene>
    <name evidence="1" type="primary">rsn-2</name>
</gene>
<dbReference type="EvolutionaryTrace" id="B5DCK2"/>
<dbReference type="PDBsum" id="2WGO"/>
<dbReference type="EMBL" id="AY226147">
    <property type="protein sequence ID" value="AAP48831.2"/>
    <property type="molecule type" value="mRNA"/>
</dbReference>
<dbReference type="PDB" id="2WGO">
    <property type="method" value="NMR"/>
    <property type="chains" value="A=2-97"/>
</dbReference>
<dbReference type="SMR" id="B5DCK2"/>
<feature type="disulfide bond" evidence="2">
    <location>
        <begin position="69"/>
        <end position="87"/>
    </location>
</feature>
<dbReference type="Gene3D" id="3.10.450.260">
    <property type="match status" value="1"/>
</dbReference>
<evidence type="ECO:0007829" key="2">
    <source>
        <dbReference type="PDB" id="2WGO"/>
    </source>
</evidence>
<reference evidence="2" key="1">
    <citation type="journal article" date="2009" name="Biophys. J.">
        <title>Ranaspumin-2: structure and function of a surfactant protein from the foam nests of a tropical frog.</title>
        <authorList>
            <person name="Mackenzie C.D."/>
            <person name="Smith B.O."/>
            <person name="Meister A."/>
            <person name="Blume A."/>
            <person name="Zhao X."/>
            <person name="Lu J.R."/>
            <person name="Kennedy M.W."/>
            <person name="Cooper A."/>
        </authorList>
    </citation>
    <scope>STRUCTURE BY NMR OF 2-97</scope>
    <scope>DISULFIDE BONDS</scope>
</reference>
<organism evidence="1">
    <name type="scientific">Engystomops pustulosus</name>
    <name type="common">Tungara frog</name>
    <name type="synonym">Physalaemus pustulosus</name>
    <dbReference type="NCBI Taxonomy" id="76066"/>
    <lineage>
        <taxon>Eukaryota</taxon>
        <taxon>Metazoa</taxon>
        <taxon>Chordata</taxon>
        <taxon>Craniata</taxon>
        <taxon>Vertebrata</taxon>
        <taxon>Euteleostomi</taxon>
        <taxon>Amphibia</taxon>
        <taxon>Batrachia</taxon>
        <taxon>Anura</taxon>
        <taxon>Neobatrachia</taxon>
        <taxon>Hyloidea</taxon>
        <taxon>Leptodactylidae</taxon>
        <taxon>Leiuperinae</taxon>
        <taxon>Engystomops</taxon>
    </lineage>
</organism>
<keyword evidence="2" id="KW-0002">3D-structure</keyword>
<dbReference type="AlphaFoldDB" id="B5DCK2"/>